<organism evidence="1 2">
    <name type="scientific">Yokenella regensburgei</name>
    <dbReference type="NCBI Taxonomy" id="158877"/>
    <lineage>
        <taxon>Bacteria</taxon>
        <taxon>Pseudomonadati</taxon>
        <taxon>Pseudomonadota</taxon>
        <taxon>Gammaproteobacteria</taxon>
        <taxon>Enterobacterales</taxon>
        <taxon>Enterobacteriaceae</taxon>
        <taxon>Yokenella</taxon>
    </lineage>
</organism>
<gene>
    <name evidence="1" type="ORF">C7387_0698</name>
</gene>
<evidence type="ECO:0000313" key="1">
    <source>
        <dbReference type="EMBL" id="RKR64020.1"/>
    </source>
</evidence>
<dbReference type="EMBL" id="RBIZ01000003">
    <property type="protein sequence ID" value="RKR64020.1"/>
    <property type="molecule type" value="Genomic_DNA"/>
</dbReference>
<keyword evidence="2" id="KW-1185">Reference proteome</keyword>
<sequence length="68" mass="7792">MSVTYRITITKKSKESFTGVMNRSQPEIINGFVALADESGKWRYFSPDSIEDFLFEPVVEKPAEDKTE</sequence>
<evidence type="ECO:0000313" key="2">
    <source>
        <dbReference type="Proteomes" id="UP000267341"/>
    </source>
</evidence>
<proteinExistence type="predicted"/>
<dbReference type="RefSeq" id="WP_120816072.1">
    <property type="nucleotide sequence ID" value="NZ_RBIZ01000003.1"/>
</dbReference>
<name>A0ABX9S3R6_9ENTR</name>
<dbReference type="GeneID" id="66902767"/>
<reference evidence="1 2" key="1">
    <citation type="submission" date="2018-10" db="EMBL/GenBank/DDBJ databases">
        <title>Genomic Encyclopedia of Type Strains, Phase IV (KMG-IV): sequencing the most valuable type-strain genomes for metagenomic binning, comparative biology and taxonomic classification.</title>
        <authorList>
            <person name="Goeker M."/>
        </authorList>
    </citation>
    <scope>NUCLEOTIDE SEQUENCE [LARGE SCALE GENOMIC DNA]</scope>
    <source>
        <strain evidence="1 2">DSM 5079</strain>
    </source>
</reference>
<protein>
    <submittedName>
        <fullName evidence="1">Uncharacterized protein</fullName>
    </submittedName>
</protein>
<accession>A0ABX9S3R6</accession>
<dbReference type="Proteomes" id="UP000267341">
    <property type="component" value="Unassembled WGS sequence"/>
</dbReference>
<comment type="caution">
    <text evidence="1">The sequence shown here is derived from an EMBL/GenBank/DDBJ whole genome shotgun (WGS) entry which is preliminary data.</text>
</comment>